<gene>
    <name evidence="1" type="ORF">L6452_36214</name>
</gene>
<proteinExistence type="predicted"/>
<dbReference type="EMBL" id="CM042059">
    <property type="protein sequence ID" value="KAI3681419.1"/>
    <property type="molecule type" value="Genomic_DNA"/>
</dbReference>
<reference evidence="2" key="1">
    <citation type="journal article" date="2022" name="Mol. Ecol. Resour.">
        <title>The genomes of chicory, endive, great burdock and yacon provide insights into Asteraceae palaeo-polyploidization history and plant inulin production.</title>
        <authorList>
            <person name="Fan W."/>
            <person name="Wang S."/>
            <person name="Wang H."/>
            <person name="Wang A."/>
            <person name="Jiang F."/>
            <person name="Liu H."/>
            <person name="Zhao H."/>
            <person name="Xu D."/>
            <person name="Zhang Y."/>
        </authorList>
    </citation>
    <scope>NUCLEOTIDE SEQUENCE [LARGE SCALE GENOMIC DNA]</scope>
    <source>
        <strain evidence="2">cv. Niubang</strain>
    </source>
</reference>
<accession>A0ACB8Y978</accession>
<comment type="caution">
    <text evidence="1">The sequence shown here is derived from an EMBL/GenBank/DDBJ whole genome shotgun (WGS) entry which is preliminary data.</text>
</comment>
<organism evidence="1 2">
    <name type="scientific">Arctium lappa</name>
    <name type="common">Greater burdock</name>
    <name type="synonym">Lappa major</name>
    <dbReference type="NCBI Taxonomy" id="4217"/>
    <lineage>
        <taxon>Eukaryota</taxon>
        <taxon>Viridiplantae</taxon>
        <taxon>Streptophyta</taxon>
        <taxon>Embryophyta</taxon>
        <taxon>Tracheophyta</taxon>
        <taxon>Spermatophyta</taxon>
        <taxon>Magnoliopsida</taxon>
        <taxon>eudicotyledons</taxon>
        <taxon>Gunneridae</taxon>
        <taxon>Pentapetalae</taxon>
        <taxon>asterids</taxon>
        <taxon>campanulids</taxon>
        <taxon>Asterales</taxon>
        <taxon>Asteraceae</taxon>
        <taxon>Carduoideae</taxon>
        <taxon>Cardueae</taxon>
        <taxon>Arctiinae</taxon>
        <taxon>Arctium</taxon>
    </lineage>
</organism>
<reference evidence="1 2" key="2">
    <citation type="journal article" date="2022" name="Mol. Ecol. Resour.">
        <title>The genomes of chicory, endive, great burdock and yacon provide insights into Asteraceae paleo-polyploidization history and plant inulin production.</title>
        <authorList>
            <person name="Fan W."/>
            <person name="Wang S."/>
            <person name="Wang H."/>
            <person name="Wang A."/>
            <person name="Jiang F."/>
            <person name="Liu H."/>
            <person name="Zhao H."/>
            <person name="Xu D."/>
            <person name="Zhang Y."/>
        </authorList>
    </citation>
    <scope>NUCLEOTIDE SEQUENCE [LARGE SCALE GENOMIC DNA]</scope>
    <source>
        <strain evidence="2">cv. Niubang</strain>
    </source>
</reference>
<evidence type="ECO:0000313" key="2">
    <source>
        <dbReference type="Proteomes" id="UP001055879"/>
    </source>
</evidence>
<sequence length="166" mass="19390">MANNRALVSNVDQSNARIAKFKEKGRYGVLAQGFQGWQWVDDWHLGKSVNHVKLEKHTRQRKWICNRKRTSMNVPIQKSKSSVLRNARMLPQNIQRLQKLVVGYDRIRAKTESCCFERLEKKLVLKESKGARGFHSTSNRLRPGKMMMVIGTRQAYTFSISFNLFY</sequence>
<evidence type="ECO:0000313" key="1">
    <source>
        <dbReference type="EMBL" id="KAI3681419.1"/>
    </source>
</evidence>
<protein>
    <submittedName>
        <fullName evidence="1">Uncharacterized protein</fullName>
    </submittedName>
</protein>
<name>A0ACB8Y978_ARCLA</name>
<dbReference type="Proteomes" id="UP001055879">
    <property type="component" value="Linkage Group LG13"/>
</dbReference>
<keyword evidence="2" id="KW-1185">Reference proteome</keyword>